<evidence type="ECO:0000259" key="8">
    <source>
        <dbReference type="Pfam" id="PF20684"/>
    </source>
</evidence>
<keyword evidence="4 7" id="KW-0472">Membrane</keyword>
<dbReference type="GO" id="GO:0016020">
    <property type="term" value="C:membrane"/>
    <property type="evidence" value="ECO:0007669"/>
    <property type="project" value="UniProtKB-SubCell"/>
</dbReference>
<comment type="caution">
    <text evidence="9">The sequence shown here is derived from an EMBL/GenBank/DDBJ whole genome shotgun (WGS) entry which is preliminary data.</text>
</comment>
<protein>
    <recommendedName>
        <fullName evidence="8">Rhodopsin domain-containing protein</fullName>
    </recommendedName>
</protein>
<gene>
    <name evidence="9" type="ORF">QBC46DRAFT_396858</name>
</gene>
<feature type="transmembrane region" description="Helical" evidence="7">
    <location>
        <begin position="75"/>
        <end position="96"/>
    </location>
</feature>
<dbReference type="PANTHER" id="PTHR33048:SF124">
    <property type="entry name" value="INTEGRAL MEMBRANE PROTEIN"/>
    <property type="match status" value="1"/>
</dbReference>
<feature type="transmembrane region" description="Helical" evidence="7">
    <location>
        <begin position="237"/>
        <end position="256"/>
    </location>
</feature>
<comment type="subcellular location">
    <subcellularLocation>
        <location evidence="1">Membrane</location>
        <topology evidence="1">Multi-pass membrane protein</topology>
    </subcellularLocation>
</comment>
<feature type="transmembrane region" description="Helical" evidence="7">
    <location>
        <begin position="154"/>
        <end position="179"/>
    </location>
</feature>
<dbReference type="EMBL" id="MU853910">
    <property type="protein sequence ID" value="KAK3935732.1"/>
    <property type="molecule type" value="Genomic_DNA"/>
</dbReference>
<evidence type="ECO:0000256" key="5">
    <source>
        <dbReference type="ARBA" id="ARBA00038359"/>
    </source>
</evidence>
<feature type="transmembrane region" description="Helical" evidence="7">
    <location>
        <begin position="41"/>
        <end position="63"/>
    </location>
</feature>
<accession>A0AAN6RZL2</accession>
<dbReference type="InterPro" id="IPR049326">
    <property type="entry name" value="Rhodopsin_dom_fungi"/>
</dbReference>
<proteinExistence type="inferred from homology"/>
<organism evidence="9 10">
    <name type="scientific">Diplogelasinospora grovesii</name>
    <dbReference type="NCBI Taxonomy" id="303347"/>
    <lineage>
        <taxon>Eukaryota</taxon>
        <taxon>Fungi</taxon>
        <taxon>Dikarya</taxon>
        <taxon>Ascomycota</taxon>
        <taxon>Pezizomycotina</taxon>
        <taxon>Sordariomycetes</taxon>
        <taxon>Sordariomycetidae</taxon>
        <taxon>Sordariales</taxon>
        <taxon>Diplogelasinosporaceae</taxon>
        <taxon>Diplogelasinospora</taxon>
    </lineage>
</organism>
<evidence type="ECO:0000256" key="7">
    <source>
        <dbReference type="SAM" id="Phobius"/>
    </source>
</evidence>
<feature type="transmembrane region" description="Helical" evidence="7">
    <location>
        <begin position="276"/>
        <end position="299"/>
    </location>
</feature>
<feature type="compositionally biased region" description="Basic and acidic residues" evidence="6">
    <location>
        <begin position="396"/>
        <end position="406"/>
    </location>
</feature>
<feature type="domain" description="Rhodopsin" evidence="8">
    <location>
        <begin position="59"/>
        <end position="297"/>
    </location>
</feature>
<feature type="compositionally biased region" description="Polar residues" evidence="6">
    <location>
        <begin position="384"/>
        <end position="394"/>
    </location>
</feature>
<dbReference type="Pfam" id="PF20684">
    <property type="entry name" value="Fung_rhodopsin"/>
    <property type="match status" value="1"/>
</dbReference>
<keyword evidence="10" id="KW-1185">Reference proteome</keyword>
<evidence type="ECO:0000256" key="1">
    <source>
        <dbReference type="ARBA" id="ARBA00004141"/>
    </source>
</evidence>
<evidence type="ECO:0000313" key="10">
    <source>
        <dbReference type="Proteomes" id="UP001303473"/>
    </source>
</evidence>
<feature type="region of interest" description="Disordered" evidence="6">
    <location>
        <begin position="384"/>
        <end position="406"/>
    </location>
</feature>
<evidence type="ECO:0000256" key="6">
    <source>
        <dbReference type="SAM" id="MobiDB-lite"/>
    </source>
</evidence>
<dbReference type="InterPro" id="IPR052337">
    <property type="entry name" value="SAT4-like"/>
</dbReference>
<evidence type="ECO:0000256" key="2">
    <source>
        <dbReference type="ARBA" id="ARBA00022692"/>
    </source>
</evidence>
<dbReference type="Proteomes" id="UP001303473">
    <property type="component" value="Unassembled WGS sequence"/>
</dbReference>
<sequence length="406" mass="44903">MSVDYSQLTAAQLDALLAMPAMAPPAGEVSNFVDPPNQNGMAVAVMVVCITAVVLCLAVRAYARIILLKRVQVQEYLILTAFGCFIGWSYCTLSLVPSPGYYVHTWNVTLRQTVEMGYLVHLAGVFYSVCLPLLKTSIMVEWLGIFDGGKRNWFFWVCWVMIGIQIAFGVAVVIALNLACIPTKKKWEFWVPGKCINAHNIETTSATFQLVSDCIVLILPQKIIWGLQMSWKKRLGVSVIFSLGVLACISAAFRLAVTVIYADAADAIYQIGPVCFWAYAEMTCGFIVVCVPCVPKILLESGVWRKVKKGLGMSVTAGTAANTKNQTGASAMRSKNMRSVNNSYLEIDDDTELKTLGSESTEHLRDPYANTKLEKGIIRTTQVTQNSDLSSSDETMYDHRIQKQWK</sequence>
<keyword evidence="3 7" id="KW-1133">Transmembrane helix</keyword>
<evidence type="ECO:0000313" key="9">
    <source>
        <dbReference type="EMBL" id="KAK3935732.1"/>
    </source>
</evidence>
<dbReference type="PANTHER" id="PTHR33048">
    <property type="entry name" value="PTH11-LIKE INTEGRAL MEMBRANE PROTEIN (AFU_ORTHOLOGUE AFUA_5G11245)"/>
    <property type="match status" value="1"/>
</dbReference>
<dbReference type="AlphaFoldDB" id="A0AAN6RZL2"/>
<feature type="transmembrane region" description="Helical" evidence="7">
    <location>
        <begin position="116"/>
        <end position="134"/>
    </location>
</feature>
<name>A0AAN6RZL2_9PEZI</name>
<comment type="similarity">
    <text evidence="5">Belongs to the SAT4 family.</text>
</comment>
<reference evidence="10" key="1">
    <citation type="journal article" date="2023" name="Mol. Phylogenet. Evol.">
        <title>Genome-scale phylogeny and comparative genomics of the fungal order Sordariales.</title>
        <authorList>
            <person name="Hensen N."/>
            <person name="Bonometti L."/>
            <person name="Westerberg I."/>
            <person name="Brannstrom I.O."/>
            <person name="Guillou S."/>
            <person name="Cros-Aarteil S."/>
            <person name="Calhoun S."/>
            <person name="Haridas S."/>
            <person name="Kuo A."/>
            <person name="Mondo S."/>
            <person name="Pangilinan J."/>
            <person name="Riley R."/>
            <person name="LaButti K."/>
            <person name="Andreopoulos B."/>
            <person name="Lipzen A."/>
            <person name="Chen C."/>
            <person name="Yan M."/>
            <person name="Daum C."/>
            <person name="Ng V."/>
            <person name="Clum A."/>
            <person name="Steindorff A."/>
            <person name="Ohm R.A."/>
            <person name="Martin F."/>
            <person name="Silar P."/>
            <person name="Natvig D.O."/>
            <person name="Lalanne C."/>
            <person name="Gautier V."/>
            <person name="Ament-Velasquez S.L."/>
            <person name="Kruys A."/>
            <person name="Hutchinson M.I."/>
            <person name="Powell A.J."/>
            <person name="Barry K."/>
            <person name="Miller A.N."/>
            <person name="Grigoriev I.V."/>
            <person name="Debuchy R."/>
            <person name="Gladieux P."/>
            <person name="Hiltunen Thoren M."/>
            <person name="Johannesson H."/>
        </authorList>
    </citation>
    <scope>NUCLEOTIDE SEQUENCE [LARGE SCALE GENOMIC DNA]</scope>
    <source>
        <strain evidence="10">CBS 340.73</strain>
    </source>
</reference>
<evidence type="ECO:0000256" key="4">
    <source>
        <dbReference type="ARBA" id="ARBA00023136"/>
    </source>
</evidence>
<feature type="transmembrane region" description="Helical" evidence="7">
    <location>
        <begin position="206"/>
        <end position="225"/>
    </location>
</feature>
<evidence type="ECO:0000256" key="3">
    <source>
        <dbReference type="ARBA" id="ARBA00022989"/>
    </source>
</evidence>
<keyword evidence="2 7" id="KW-0812">Transmembrane</keyword>